<evidence type="ECO:0000313" key="5">
    <source>
        <dbReference type="EMBL" id="KAG9254393.1"/>
    </source>
</evidence>
<comment type="caution">
    <text evidence="5">The sequence shown here is derived from an EMBL/GenBank/DDBJ whole genome shotgun (WGS) entry which is preliminary data.</text>
</comment>
<dbReference type="SUPFAM" id="SSF57701">
    <property type="entry name" value="Zn2/Cys6 DNA-binding domain"/>
    <property type="match status" value="1"/>
</dbReference>
<reference evidence="5" key="1">
    <citation type="journal article" date="2021" name="IMA Fungus">
        <title>Genomic characterization of three marine fungi, including Emericellopsis atlantica sp. nov. with signatures of a generalist lifestyle and marine biomass degradation.</title>
        <authorList>
            <person name="Hagestad O.C."/>
            <person name="Hou L."/>
            <person name="Andersen J.H."/>
            <person name="Hansen E.H."/>
            <person name="Altermark B."/>
            <person name="Li C."/>
            <person name="Kuhnert E."/>
            <person name="Cox R.J."/>
            <person name="Crous P.W."/>
            <person name="Spatafora J.W."/>
            <person name="Lail K."/>
            <person name="Amirebrahimi M."/>
            <person name="Lipzen A."/>
            <person name="Pangilinan J."/>
            <person name="Andreopoulos W."/>
            <person name="Hayes R.D."/>
            <person name="Ng V."/>
            <person name="Grigoriev I.V."/>
            <person name="Jackson S.A."/>
            <person name="Sutton T.D.S."/>
            <person name="Dobson A.D.W."/>
            <person name="Rama T."/>
        </authorList>
    </citation>
    <scope>NUCLEOTIDE SEQUENCE</scope>
    <source>
        <strain evidence="5">TS7</strain>
    </source>
</reference>
<dbReference type="EMBL" id="MU251254">
    <property type="protein sequence ID" value="KAG9254393.1"/>
    <property type="molecule type" value="Genomic_DNA"/>
</dbReference>
<dbReference type="Pfam" id="PF11951">
    <property type="entry name" value="Fungal_trans_2"/>
    <property type="match status" value="1"/>
</dbReference>
<dbReference type="GO" id="GO:0000981">
    <property type="term" value="F:DNA-binding transcription factor activity, RNA polymerase II-specific"/>
    <property type="evidence" value="ECO:0007669"/>
    <property type="project" value="InterPro"/>
</dbReference>
<dbReference type="GO" id="GO:0000976">
    <property type="term" value="F:transcription cis-regulatory region binding"/>
    <property type="evidence" value="ECO:0007669"/>
    <property type="project" value="TreeGrafter"/>
</dbReference>
<accession>A0A9P7ZLN4</accession>
<dbReference type="Pfam" id="PF00172">
    <property type="entry name" value="Zn_clus"/>
    <property type="match status" value="1"/>
</dbReference>
<protein>
    <submittedName>
        <fullName evidence="5">Fungal-specific transcription factor domain-containing protein</fullName>
    </submittedName>
</protein>
<keyword evidence="2" id="KW-0539">Nucleus</keyword>
<dbReference type="GeneID" id="70293114"/>
<dbReference type="GO" id="GO:0005634">
    <property type="term" value="C:nucleus"/>
    <property type="evidence" value="ECO:0007669"/>
    <property type="project" value="UniProtKB-SubCell"/>
</dbReference>
<dbReference type="PANTHER" id="PTHR37534">
    <property type="entry name" value="TRANSCRIPTIONAL ACTIVATOR PROTEIN UGA3"/>
    <property type="match status" value="1"/>
</dbReference>
<feature type="domain" description="Zn(2)-C6 fungal-type" evidence="4">
    <location>
        <begin position="26"/>
        <end position="57"/>
    </location>
</feature>
<dbReference type="InterPro" id="IPR001138">
    <property type="entry name" value="Zn2Cys6_DnaBD"/>
</dbReference>
<feature type="region of interest" description="Disordered" evidence="3">
    <location>
        <begin position="55"/>
        <end position="76"/>
    </location>
</feature>
<evidence type="ECO:0000256" key="1">
    <source>
        <dbReference type="ARBA" id="ARBA00004123"/>
    </source>
</evidence>
<dbReference type="PANTHER" id="PTHR37534:SF39">
    <property type="entry name" value="TRANSCRIPTION FACTOR DOMAIN-CONTAINING PROTEIN"/>
    <property type="match status" value="1"/>
</dbReference>
<evidence type="ECO:0000259" key="4">
    <source>
        <dbReference type="Pfam" id="PF00172"/>
    </source>
</evidence>
<dbReference type="InterPro" id="IPR021858">
    <property type="entry name" value="Fun_TF"/>
</dbReference>
<dbReference type="RefSeq" id="XP_046118317.1">
    <property type="nucleotide sequence ID" value="XM_046262211.1"/>
</dbReference>
<comment type="subcellular location">
    <subcellularLocation>
        <location evidence="1">Nucleus</location>
    </subcellularLocation>
</comment>
<evidence type="ECO:0000256" key="2">
    <source>
        <dbReference type="ARBA" id="ARBA00023242"/>
    </source>
</evidence>
<dbReference type="GO" id="GO:0008270">
    <property type="term" value="F:zinc ion binding"/>
    <property type="evidence" value="ECO:0007669"/>
    <property type="project" value="InterPro"/>
</dbReference>
<dbReference type="InterPro" id="IPR036864">
    <property type="entry name" value="Zn2-C6_fun-type_DNA-bd_sf"/>
</dbReference>
<sequence length="555" mass="61829">MVDGSASLSTLQSRSWMLIQWAIATERKLRCDRKLPHCTSCEQAQRSCPAYKQSLSWPKPNDRKRSIVGPRTRPASRLPAAQVKASRWMNVGIEDIRTHLYISGDQVIRGESSSTCGRKSLTLSTYKQGEVSKPARSRLCFTSRLSWIPIRLDASHQTLLQYFQLIASSAISCDVMSQTLLGILTRLALHDDSAATRGVLYATLAISSLFRHGPTEETIKLQGAALRALEKSASMGIKGSQVTQHVAAGMLLCSLEASRPIPQIHGNYRMAGTWFLYLSGAKRLIQAGDLDKTTVSSEFIGVTNWLYHHDVSAQFSLRHWRTKARSTVAGGVSSSHPQDDVRGNTKTMTTVVQHLSMTHGLSSSHSVLWLLADVFQSIVDSSRPQYHSSQYRRELESLEHELESICNGSHVLEDKRMDLSELQSSQRREFAVMEIYRLAALIYLEKASRHFSGSSPKLEMWAGAAFAILATMGVFKYNFPLFIIACEARTDEQRIIILDCLEKTQGSQLMAGAAMLKDMIQTAWAMDDLDPTGEVNYMEKLDVVVSGWESMPSFA</sequence>
<organism evidence="5 6">
    <name type="scientific">Emericellopsis atlantica</name>
    <dbReference type="NCBI Taxonomy" id="2614577"/>
    <lineage>
        <taxon>Eukaryota</taxon>
        <taxon>Fungi</taxon>
        <taxon>Dikarya</taxon>
        <taxon>Ascomycota</taxon>
        <taxon>Pezizomycotina</taxon>
        <taxon>Sordariomycetes</taxon>
        <taxon>Hypocreomycetidae</taxon>
        <taxon>Hypocreales</taxon>
        <taxon>Bionectriaceae</taxon>
        <taxon>Emericellopsis</taxon>
    </lineage>
</organism>
<name>A0A9P7ZLN4_9HYPO</name>
<dbReference type="GO" id="GO:0045944">
    <property type="term" value="P:positive regulation of transcription by RNA polymerase II"/>
    <property type="evidence" value="ECO:0007669"/>
    <property type="project" value="TreeGrafter"/>
</dbReference>
<evidence type="ECO:0000313" key="6">
    <source>
        <dbReference type="Proteomes" id="UP000887229"/>
    </source>
</evidence>
<proteinExistence type="predicted"/>
<evidence type="ECO:0000256" key="3">
    <source>
        <dbReference type="SAM" id="MobiDB-lite"/>
    </source>
</evidence>
<dbReference type="Proteomes" id="UP000887229">
    <property type="component" value="Unassembled WGS sequence"/>
</dbReference>
<keyword evidence="6" id="KW-1185">Reference proteome</keyword>
<dbReference type="OrthoDB" id="5130013at2759"/>
<dbReference type="CDD" id="cd00067">
    <property type="entry name" value="GAL4"/>
    <property type="match status" value="1"/>
</dbReference>
<dbReference type="AlphaFoldDB" id="A0A9P7ZLN4"/>
<gene>
    <name evidence="5" type="ORF">F5Z01DRAFT_636471</name>
</gene>